<feature type="coiled-coil region" evidence="11">
    <location>
        <begin position="39"/>
        <end position="66"/>
    </location>
</feature>
<keyword evidence="5 10" id="KW-0678">Repressor</keyword>
<comment type="function">
    <text evidence="10">Acts as component of the CCR4-NOT core complex, which in the nucleus seems to be a general transcription factor, and in the cytoplasm the major mRNA deadenylase involved in mRNA turnover. The NOT protein subcomplex negatively regulates the basal and activated transcription of many genes. Preferentially affects TC-type TATA element-dependent transcription. Could directly or indirectly inhibit component(s) of the general transcription machinery.</text>
</comment>
<dbReference type="GO" id="GO:0000932">
    <property type="term" value="C:P-body"/>
    <property type="evidence" value="ECO:0007669"/>
    <property type="project" value="UniProtKB-UniRule"/>
</dbReference>
<dbReference type="PIRSF" id="PIRSF005290">
    <property type="entry name" value="NOT_su_3_5"/>
    <property type="match status" value="1"/>
</dbReference>
<dbReference type="PANTHER" id="PTHR23326">
    <property type="entry name" value="CCR4 NOT-RELATED"/>
    <property type="match status" value="1"/>
</dbReference>
<name>A0A9P7V927_9ASCO</name>
<dbReference type="AlphaFoldDB" id="A0A9P7V927"/>
<keyword evidence="10" id="KW-0010">Activator</keyword>
<evidence type="ECO:0000256" key="10">
    <source>
        <dbReference type="PIRNR" id="PIRNR005290"/>
    </source>
</evidence>
<feature type="domain" description="CCR4-Not complex component Not N-terminal" evidence="13">
    <location>
        <begin position="3"/>
        <end position="242"/>
    </location>
</feature>
<evidence type="ECO:0000256" key="11">
    <source>
        <dbReference type="SAM" id="Coils"/>
    </source>
</evidence>
<keyword evidence="6" id="KW-0597">Phosphoprotein</keyword>
<evidence type="ECO:0000256" key="9">
    <source>
        <dbReference type="ARBA" id="ARBA00023242"/>
    </source>
</evidence>
<evidence type="ECO:0000259" key="13">
    <source>
        <dbReference type="Pfam" id="PF04065"/>
    </source>
</evidence>
<dbReference type="InterPro" id="IPR040168">
    <property type="entry name" value="Not2/3/5"/>
</dbReference>
<dbReference type="Proteomes" id="UP000790833">
    <property type="component" value="Unassembled WGS sequence"/>
</dbReference>
<feature type="region of interest" description="Disordered" evidence="12">
    <location>
        <begin position="378"/>
        <end position="401"/>
    </location>
</feature>
<keyword evidence="11" id="KW-0175">Coiled coil</keyword>
<evidence type="ECO:0000256" key="3">
    <source>
        <dbReference type="ARBA" id="ARBA00007682"/>
    </source>
</evidence>
<dbReference type="GO" id="GO:0006355">
    <property type="term" value="P:regulation of DNA-templated transcription"/>
    <property type="evidence" value="ECO:0007669"/>
    <property type="project" value="InterPro"/>
</dbReference>
<feature type="region of interest" description="Disordered" evidence="12">
    <location>
        <begin position="268"/>
        <end position="287"/>
    </location>
</feature>
<evidence type="ECO:0000256" key="1">
    <source>
        <dbReference type="ARBA" id="ARBA00004123"/>
    </source>
</evidence>
<evidence type="ECO:0000313" key="15">
    <source>
        <dbReference type="EMBL" id="KAG7193459.1"/>
    </source>
</evidence>
<reference evidence="15" key="1">
    <citation type="submission" date="2021-03" db="EMBL/GenBank/DDBJ databases">
        <authorList>
            <person name="Palmer J.M."/>
        </authorList>
    </citation>
    <scope>NUCLEOTIDE SEQUENCE</scope>
    <source>
        <strain evidence="15">ARV_011</strain>
    </source>
</reference>
<dbReference type="Gene3D" id="2.30.30.1020">
    <property type="entry name" value="CCR4-NOT complex subunit 2/3/5, C-terminal domain"/>
    <property type="match status" value="1"/>
</dbReference>
<keyword evidence="16" id="KW-1185">Reference proteome</keyword>
<dbReference type="InterPro" id="IPR038635">
    <property type="entry name" value="CCR4-NOT_su2/3/5_C_sf"/>
</dbReference>
<dbReference type="Pfam" id="PF04065">
    <property type="entry name" value="Not3"/>
    <property type="match status" value="1"/>
</dbReference>
<evidence type="ECO:0000313" key="16">
    <source>
        <dbReference type="Proteomes" id="UP000790833"/>
    </source>
</evidence>
<dbReference type="RefSeq" id="XP_043049007.1">
    <property type="nucleotide sequence ID" value="XM_043191700.1"/>
</dbReference>
<sequence>MSARKLQQEFDKTNKKISEGLQSFEDIYDKLISTEGSQREKLENDLKKEIKKLQRLREQLKVWLADSSIKLDKDMLQDNRTKIEHAMDLFKDQEKLSKIKQFSNEGLELQAQRKHGGKFGGVVDSDDAKKYEACEYISDVIEKINQQNEALEGEVHQLTLQLKKIKATNASSLQSSLDDVKYKIERNATHLTHLETILRALENEKLDPDDIEKIKEDLEYYVENNQEEDYVEYDDFYDLLEIDDGVIEVQGSLSALAVGEKDDTAPATSTTAATAASGAPVGTGTSSSVSVATAAADTSIKTEKPSTIPPPINSYSSVIGAAASKGLGQSQGQATVSLMGGIVGGAPPGLAKTSGRSIGAALTPSTSKEDTGVVRSTFGVGSVSPTRGGAGGAGAGGEEGGVGGALETGNLFVDTIPNLSAMAQNRLLNPLPLLSIGSLLETSLLNCPDSFDAEKPRHYQPVNMHPSSVDYPQEPMYELNSASMIHKFDTDTLFFCFYYGEGVDNLAKWNASRELARRGWLFNRETKQWFLRDQGNGKKRTMSVIQREGSQPPEDSGVEVTTVEDKDVDLDKEHNFKYFDYEKTWLTRRKENYKFPKEYREVF</sequence>
<evidence type="ECO:0000256" key="5">
    <source>
        <dbReference type="ARBA" id="ARBA00022491"/>
    </source>
</evidence>
<comment type="subcellular location">
    <subcellularLocation>
        <location evidence="2 10">Cytoplasm</location>
    </subcellularLocation>
    <subcellularLocation>
        <location evidence="1 10">Nucleus</location>
    </subcellularLocation>
</comment>
<comment type="similarity">
    <text evidence="3 10">Belongs to the CNOT2/3/5 family.</text>
</comment>
<dbReference type="OrthoDB" id="293823at2759"/>
<evidence type="ECO:0000256" key="12">
    <source>
        <dbReference type="SAM" id="MobiDB-lite"/>
    </source>
</evidence>
<proteinExistence type="inferred from homology"/>
<comment type="caution">
    <text evidence="15">The sequence shown here is derived from an EMBL/GenBank/DDBJ whole genome shotgun (WGS) entry which is preliminary data.</text>
</comment>
<gene>
    <name evidence="15" type="primary">NOT5</name>
    <name evidence="15" type="ORF">KQ657_000878</name>
</gene>
<evidence type="ECO:0000256" key="4">
    <source>
        <dbReference type="ARBA" id="ARBA00022490"/>
    </source>
</evidence>
<dbReference type="GO" id="GO:0000289">
    <property type="term" value="P:nuclear-transcribed mRNA poly(A) tail shortening"/>
    <property type="evidence" value="ECO:0007669"/>
    <property type="project" value="UniProtKB-ARBA"/>
</dbReference>
<feature type="domain" description="NOT2/NOT3/NOT5 C-terminal" evidence="14">
    <location>
        <begin position="443"/>
        <end position="598"/>
    </location>
</feature>
<dbReference type="Pfam" id="PF04153">
    <property type="entry name" value="NOT2_3_5_C"/>
    <property type="match status" value="1"/>
</dbReference>
<dbReference type="GeneID" id="66114252"/>
<protein>
    <recommendedName>
        <fullName evidence="10">General negative regulator of transcription subunit</fullName>
    </recommendedName>
</protein>
<dbReference type="GO" id="GO:0005634">
    <property type="term" value="C:nucleus"/>
    <property type="evidence" value="ECO:0007669"/>
    <property type="project" value="UniProtKB-SubCell"/>
</dbReference>
<evidence type="ECO:0000256" key="7">
    <source>
        <dbReference type="ARBA" id="ARBA00023015"/>
    </source>
</evidence>
<evidence type="ECO:0000256" key="2">
    <source>
        <dbReference type="ARBA" id="ARBA00004496"/>
    </source>
</evidence>
<evidence type="ECO:0000259" key="14">
    <source>
        <dbReference type="Pfam" id="PF04153"/>
    </source>
</evidence>
<dbReference type="InterPro" id="IPR012270">
    <property type="entry name" value="CCR4-NOT_su3/5"/>
</dbReference>
<keyword evidence="4 10" id="KW-0963">Cytoplasm</keyword>
<accession>A0A9P7V927</accession>
<dbReference type="InterPro" id="IPR007207">
    <property type="entry name" value="Not_N"/>
</dbReference>
<organism evidence="15 16">
    <name type="scientific">Scheffersomyces spartinae</name>
    <dbReference type="NCBI Taxonomy" id="45513"/>
    <lineage>
        <taxon>Eukaryota</taxon>
        <taxon>Fungi</taxon>
        <taxon>Dikarya</taxon>
        <taxon>Ascomycota</taxon>
        <taxon>Saccharomycotina</taxon>
        <taxon>Pichiomycetes</taxon>
        <taxon>Debaryomycetaceae</taxon>
        <taxon>Scheffersomyces</taxon>
    </lineage>
</organism>
<dbReference type="EMBL" id="JAHMUF010000012">
    <property type="protein sequence ID" value="KAG7193459.1"/>
    <property type="molecule type" value="Genomic_DNA"/>
</dbReference>
<evidence type="ECO:0000256" key="6">
    <source>
        <dbReference type="ARBA" id="ARBA00022553"/>
    </source>
</evidence>
<keyword evidence="8 10" id="KW-0804">Transcription</keyword>
<feature type="compositionally biased region" description="Gly residues" evidence="12">
    <location>
        <begin position="388"/>
        <end position="401"/>
    </location>
</feature>
<keyword evidence="9 10" id="KW-0539">Nucleus</keyword>
<dbReference type="GO" id="GO:0030015">
    <property type="term" value="C:CCR4-NOT core complex"/>
    <property type="evidence" value="ECO:0007669"/>
    <property type="project" value="UniProtKB-UniRule"/>
</dbReference>
<evidence type="ECO:0000256" key="8">
    <source>
        <dbReference type="ARBA" id="ARBA00023163"/>
    </source>
</evidence>
<dbReference type="InterPro" id="IPR007282">
    <property type="entry name" value="NOT2/3/5_C"/>
</dbReference>
<feature type="coiled-coil region" evidence="11">
    <location>
        <begin position="141"/>
        <end position="168"/>
    </location>
</feature>
<keyword evidence="7 10" id="KW-0805">Transcription regulation</keyword>